<evidence type="ECO:0000313" key="1">
    <source>
        <dbReference type="EMBL" id="MPN18655.1"/>
    </source>
</evidence>
<sequence>MPQCEQCLVVCLFGHIQGIDAVLDDVEAAGCGKLHIENLENISGIIVAVYLESGLCVTGRLLKALLCFRSKTPVGDNDGHGRRGNTGRFGHKHDRITWNNQMHLMGDGLRHAMNHREPNMP</sequence>
<proteinExistence type="predicted"/>
<comment type="caution">
    <text evidence="1">The sequence shown here is derived from an EMBL/GenBank/DDBJ whole genome shotgun (WGS) entry which is preliminary data.</text>
</comment>
<protein>
    <submittedName>
        <fullName evidence="1">Uncharacterized protein</fullName>
    </submittedName>
</protein>
<reference evidence="1" key="1">
    <citation type="submission" date="2019-08" db="EMBL/GenBank/DDBJ databases">
        <authorList>
            <person name="Kucharzyk K."/>
            <person name="Murdoch R.W."/>
            <person name="Higgins S."/>
            <person name="Loffler F."/>
        </authorList>
    </citation>
    <scope>NUCLEOTIDE SEQUENCE</scope>
</reference>
<name>A0A645FW28_9ZZZZ</name>
<accession>A0A645FW28</accession>
<gene>
    <name evidence="1" type="ORF">SDC9_166017</name>
</gene>
<dbReference type="EMBL" id="VSSQ01066035">
    <property type="protein sequence ID" value="MPN18655.1"/>
    <property type="molecule type" value="Genomic_DNA"/>
</dbReference>
<dbReference type="AlphaFoldDB" id="A0A645FW28"/>
<organism evidence="1">
    <name type="scientific">bioreactor metagenome</name>
    <dbReference type="NCBI Taxonomy" id="1076179"/>
    <lineage>
        <taxon>unclassified sequences</taxon>
        <taxon>metagenomes</taxon>
        <taxon>ecological metagenomes</taxon>
    </lineage>
</organism>